<feature type="transmembrane region" description="Helical" evidence="7">
    <location>
        <begin position="160"/>
        <end position="179"/>
    </location>
</feature>
<feature type="transmembrane region" description="Helical" evidence="7">
    <location>
        <begin position="247"/>
        <end position="268"/>
    </location>
</feature>
<feature type="transmembrane region" description="Helical" evidence="7">
    <location>
        <begin position="288"/>
        <end position="312"/>
    </location>
</feature>
<evidence type="ECO:0000256" key="7">
    <source>
        <dbReference type="RuleBase" id="RU365066"/>
    </source>
</evidence>
<organism evidence="8 9">
    <name type="scientific">Hanseniaspora guilliermondii</name>
    <dbReference type="NCBI Taxonomy" id="56406"/>
    <lineage>
        <taxon>Eukaryota</taxon>
        <taxon>Fungi</taxon>
        <taxon>Dikarya</taxon>
        <taxon>Ascomycota</taxon>
        <taxon>Saccharomycotina</taxon>
        <taxon>Saccharomycetes</taxon>
        <taxon>Saccharomycodales</taxon>
        <taxon>Saccharomycodaceae</taxon>
        <taxon>Hanseniaspora</taxon>
    </lineage>
</organism>
<dbReference type="Pfam" id="PF04080">
    <property type="entry name" value="Per1"/>
    <property type="match status" value="1"/>
</dbReference>
<feature type="transmembrane region" description="Helical" evidence="7">
    <location>
        <begin position="318"/>
        <end position="336"/>
    </location>
</feature>
<proteinExistence type="inferred from homology"/>
<dbReference type="OrthoDB" id="419770at2759"/>
<evidence type="ECO:0000313" key="9">
    <source>
        <dbReference type="Proteomes" id="UP000183365"/>
    </source>
</evidence>
<gene>
    <name evidence="8" type="ORF">HGUI_01769</name>
</gene>
<keyword evidence="5 7" id="KW-1133">Transmembrane helix</keyword>
<feature type="transmembrane region" description="Helical" evidence="7">
    <location>
        <begin position="222"/>
        <end position="241"/>
    </location>
</feature>
<dbReference type="GO" id="GO:0006506">
    <property type="term" value="P:GPI anchor biosynthetic process"/>
    <property type="evidence" value="ECO:0007669"/>
    <property type="project" value="UniProtKB-KW"/>
</dbReference>
<dbReference type="EMBL" id="FQNF01000026">
    <property type="protein sequence ID" value="SGZ39569.1"/>
    <property type="molecule type" value="Genomic_DNA"/>
</dbReference>
<feature type="signal peptide" evidence="7">
    <location>
        <begin position="1"/>
        <end position="19"/>
    </location>
</feature>
<accession>A0A1L0CME5</accession>
<feature type="chain" id="PRO_5016480032" description="Post-GPI attachment to proteins factor 3" evidence="7">
    <location>
        <begin position="20"/>
        <end position="348"/>
    </location>
</feature>
<keyword evidence="4 7" id="KW-0732">Signal</keyword>
<evidence type="ECO:0000256" key="3">
    <source>
        <dbReference type="ARBA" id="ARBA00022692"/>
    </source>
</evidence>
<dbReference type="AlphaFoldDB" id="A0A1L0CME5"/>
<keyword evidence="7" id="KW-0256">Endoplasmic reticulum</keyword>
<comment type="function">
    <text evidence="7">Involved in the lipid remodeling steps of GPI-anchor maturation.</text>
</comment>
<dbReference type="InterPro" id="IPR007217">
    <property type="entry name" value="Per1-like"/>
</dbReference>
<dbReference type="Proteomes" id="UP000183365">
    <property type="component" value="Unassembled WGS sequence"/>
</dbReference>
<dbReference type="GO" id="GO:0030026">
    <property type="term" value="P:intracellular manganese ion homeostasis"/>
    <property type="evidence" value="ECO:0007669"/>
    <property type="project" value="EnsemblFungi"/>
</dbReference>
<dbReference type="GO" id="GO:0005789">
    <property type="term" value="C:endoplasmic reticulum membrane"/>
    <property type="evidence" value="ECO:0007669"/>
    <property type="project" value="UniProtKB-SubCell"/>
</dbReference>
<evidence type="ECO:0000256" key="6">
    <source>
        <dbReference type="ARBA" id="ARBA00023136"/>
    </source>
</evidence>
<evidence type="ECO:0000256" key="1">
    <source>
        <dbReference type="ARBA" id="ARBA00004127"/>
    </source>
</evidence>
<dbReference type="PANTHER" id="PTHR13148">
    <property type="entry name" value="PER1-RELATED"/>
    <property type="match status" value="1"/>
</dbReference>
<keyword evidence="6 7" id="KW-0472">Membrane</keyword>
<evidence type="ECO:0000256" key="5">
    <source>
        <dbReference type="ARBA" id="ARBA00022989"/>
    </source>
</evidence>
<evidence type="ECO:0000313" key="8">
    <source>
        <dbReference type="EMBL" id="SGZ39569.1"/>
    </source>
</evidence>
<reference evidence="9" key="1">
    <citation type="submission" date="2016-11" db="EMBL/GenBank/DDBJ databases">
        <authorList>
            <person name="Guldener U."/>
        </authorList>
    </citation>
    <scope>NUCLEOTIDE SEQUENCE [LARGE SCALE GENOMIC DNA]</scope>
</reference>
<dbReference type="VEuPathDB" id="FungiDB:HGUI_01769"/>
<comment type="subcellular location">
    <subcellularLocation>
        <location evidence="1">Endomembrane system</location>
        <topology evidence="1">Multi-pass membrane protein</topology>
    </subcellularLocation>
    <subcellularLocation>
        <location evidence="7">Endoplasmic reticulum membrane</location>
        <topology evidence="7">Multi-pass membrane protein</topology>
    </subcellularLocation>
</comment>
<name>A0A1L0CME5_9ASCO</name>
<feature type="transmembrane region" description="Helical" evidence="7">
    <location>
        <begin position="191"/>
        <end position="210"/>
    </location>
</feature>
<keyword evidence="9" id="KW-1185">Reference proteome</keyword>
<dbReference type="GO" id="GO:0016788">
    <property type="term" value="F:hydrolase activity, acting on ester bonds"/>
    <property type="evidence" value="ECO:0007669"/>
    <property type="project" value="TreeGrafter"/>
</dbReference>
<keyword evidence="2 7" id="KW-0337">GPI-anchor biosynthesis</keyword>
<dbReference type="GO" id="GO:0000329">
    <property type="term" value="C:fungal-type vacuole membrane"/>
    <property type="evidence" value="ECO:0007669"/>
    <property type="project" value="EnsemblFungi"/>
</dbReference>
<evidence type="ECO:0000256" key="4">
    <source>
        <dbReference type="ARBA" id="ARBA00022729"/>
    </source>
</evidence>
<protein>
    <recommendedName>
        <fullName evidence="7">Post-GPI attachment to proteins factor 3</fullName>
    </recommendedName>
</protein>
<sequence>MLFKQGFITLLIYINVVAGSVGDWYPEQIQCKYHCEVDNCDYQTYILDEDVDVSSYLYKPVASQVKPNVIDKLLFWDCVSLCDYQCQQLTTDMIMSRMDNTDEQIVQFHGKWPFVRVLYIQEFWSTLFSIGNFIPHFLAYKKLNNIKILKRRSHLLINNYKLVSIMGSLAWLFSTIFHFRDTLLTERLDYFFAGGTVLSGFYACTMRFLLNGDIQKHKEYGSLGFAICLFIFTCHVLRLYLDWSYTYNMRFNIAFGVLQYLMLITIAIKNYHTYKNNRYVSNFKVSVLPVLLVVGTSLSMSFELFDIFIPWLQLDSHAIWHGLTILPSFYLYEFFIEDYKALMGSIMK</sequence>
<feature type="transmembrane region" description="Helical" evidence="7">
    <location>
        <begin position="123"/>
        <end position="140"/>
    </location>
</feature>
<dbReference type="PANTHER" id="PTHR13148:SF0">
    <property type="entry name" value="POST-GPI ATTACHMENT TO PROTEINS FACTOR 3"/>
    <property type="match status" value="1"/>
</dbReference>
<keyword evidence="3 7" id="KW-0812">Transmembrane</keyword>
<comment type="similarity">
    <text evidence="7">Belongs to the PGAP3 family.</text>
</comment>
<evidence type="ECO:0000256" key="2">
    <source>
        <dbReference type="ARBA" id="ARBA00022502"/>
    </source>
</evidence>